<dbReference type="AlphaFoldDB" id="A0A5B7KEI2"/>
<sequence>MYLHHHHHHHHHHHRERQEKKQDIRSNILEGIVTLTQQMDVLGVPLGLEENQAAKDYILAINPEDFTYTEARRRILLKELDRRRERV</sequence>
<dbReference type="Proteomes" id="UP000324222">
    <property type="component" value="Unassembled WGS sequence"/>
</dbReference>
<dbReference type="OrthoDB" id="5817230at2759"/>
<proteinExistence type="predicted"/>
<gene>
    <name evidence="2" type="ORF">E2C01_101341</name>
</gene>
<organism evidence="2 3">
    <name type="scientific">Portunus trituberculatus</name>
    <name type="common">Swimming crab</name>
    <name type="synonym">Neptunus trituberculatus</name>
    <dbReference type="NCBI Taxonomy" id="210409"/>
    <lineage>
        <taxon>Eukaryota</taxon>
        <taxon>Metazoa</taxon>
        <taxon>Ecdysozoa</taxon>
        <taxon>Arthropoda</taxon>
        <taxon>Crustacea</taxon>
        <taxon>Multicrustacea</taxon>
        <taxon>Malacostraca</taxon>
        <taxon>Eumalacostraca</taxon>
        <taxon>Eucarida</taxon>
        <taxon>Decapoda</taxon>
        <taxon>Pleocyemata</taxon>
        <taxon>Brachyura</taxon>
        <taxon>Eubrachyura</taxon>
        <taxon>Portunoidea</taxon>
        <taxon>Portunidae</taxon>
        <taxon>Portuninae</taxon>
        <taxon>Portunus</taxon>
    </lineage>
</organism>
<comment type="caution">
    <text evidence="2">The sequence shown here is derived from an EMBL/GenBank/DDBJ whole genome shotgun (WGS) entry which is preliminary data.</text>
</comment>
<reference evidence="2 3" key="1">
    <citation type="submission" date="2019-05" db="EMBL/GenBank/DDBJ databases">
        <title>Another draft genome of Portunus trituberculatus and its Hox gene families provides insights of decapod evolution.</title>
        <authorList>
            <person name="Jeong J.-H."/>
            <person name="Song I."/>
            <person name="Kim S."/>
            <person name="Choi T."/>
            <person name="Kim D."/>
            <person name="Ryu S."/>
            <person name="Kim W."/>
        </authorList>
    </citation>
    <scope>NUCLEOTIDE SEQUENCE [LARGE SCALE GENOMIC DNA]</scope>
    <source>
        <tissue evidence="2">Muscle</tissue>
    </source>
</reference>
<evidence type="ECO:0000256" key="1">
    <source>
        <dbReference type="SAM" id="MobiDB-lite"/>
    </source>
</evidence>
<dbReference type="InterPro" id="IPR011025">
    <property type="entry name" value="GproteinA_insert"/>
</dbReference>
<keyword evidence="3" id="KW-1185">Reference proteome</keyword>
<protein>
    <submittedName>
        <fullName evidence="2">Uncharacterized protein</fullName>
    </submittedName>
</protein>
<dbReference type="GO" id="GO:0007165">
    <property type="term" value="P:signal transduction"/>
    <property type="evidence" value="ECO:0007669"/>
    <property type="project" value="InterPro"/>
</dbReference>
<dbReference type="Gene3D" id="1.10.400.10">
    <property type="entry name" value="GI Alpha 1, domain 2-like"/>
    <property type="match status" value="1"/>
</dbReference>
<dbReference type="SUPFAM" id="SSF47895">
    <property type="entry name" value="Transducin (alpha subunit), insertion domain"/>
    <property type="match status" value="1"/>
</dbReference>
<accession>A0A5B7KEI2</accession>
<evidence type="ECO:0000313" key="3">
    <source>
        <dbReference type="Proteomes" id="UP000324222"/>
    </source>
</evidence>
<feature type="compositionally biased region" description="Basic residues" evidence="1">
    <location>
        <begin position="1"/>
        <end position="15"/>
    </location>
</feature>
<dbReference type="EMBL" id="VSRR010146782">
    <property type="protein sequence ID" value="MPD05590.1"/>
    <property type="molecule type" value="Genomic_DNA"/>
</dbReference>
<feature type="region of interest" description="Disordered" evidence="1">
    <location>
        <begin position="1"/>
        <end position="23"/>
    </location>
</feature>
<evidence type="ECO:0000313" key="2">
    <source>
        <dbReference type="EMBL" id="MPD05590.1"/>
    </source>
</evidence>
<name>A0A5B7KEI2_PORTR</name>